<sequence>MTAKPYSVKSQGGGLSIKERYQQFREAKAQAVREIEQHDPKMAAAARRLLSVPHKGVAAQ</sequence>
<evidence type="ECO:0000313" key="1">
    <source>
        <dbReference type="EMBL" id="KFB11043.1"/>
    </source>
</evidence>
<comment type="caution">
    <text evidence="1">The sequence shown here is derived from an EMBL/GenBank/DDBJ whole genome shotgun (WGS) entry which is preliminary data.</text>
</comment>
<protein>
    <submittedName>
        <fullName evidence="1">Uncharacterized protein</fullName>
    </submittedName>
</protein>
<evidence type="ECO:0000313" key="2">
    <source>
        <dbReference type="Proteomes" id="UP000053675"/>
    </source>
</evidence>
<gene>
    <name evidence="1" type="ORF">EL18_02085</name>
</gene>
<accession>A0A084UDK7</accession>
<organism evidence="1 2">
    <name type="scientific">Nitratireductor basaltis</name>
    <dbReference type="NCBI Taxonomy" id="472175"/>
    <lineage>
        <taxon>Bacteria</taxon>
        <taxon>Pseudomonadati</taxon>
        <taxon>Pseudomonadota</taxon>
        <taxon>Alphaproteobacteria</taxon>
        <taxon>Hyphomicrobiales</taxon>
        <taxon>Phyllobacteriaceae</taxon>
        <taxon>Nitratireductor</taxon>
    </lineage>
</organism>
<name>A0A084UDK7_9HYPH</name>
<keyword evidence="2" id="KW-1185">Reference proteome</keyword>
<dbReference type="Proteomes" id="UP000053675">
    <property type="component" value="Unassembled WGS sequence"/>
</dbReference>
<reference evidence="1 2" key="1">
    <citation type="submission" date="2014-05" db="EMBL/GenBank/DDBJ databases">
        <title>Draft Genome Sequence of Nitratireductor basaltis Strain UMTGB225, A Marine Bacterium Isolated from Green Barrel Tunicate.</title>
        <authorList>
            <person name="Gan H.Y."/>
        </authorList>
    </citation>
    <scope>NUCLEOTIDE SEQUENCE [LARGE SCALE GENOMIC DNA]</scope>
    <source>
        <strain evidence="1 2">UMTGB225</strain>
    </source>
</reference>
<proteinExistence type="predicted"/>
<dbReference type="AlphaFoldDB" id="A0A084UDK7"/>
<dbReference type="STRING" id="472175.EL18_02085"/>
<dbReference type="EMBL" id="JMQM01000001">
    <property type="protein sequence ID" value="KFB11043.1"/>
    <property type="molecule type" value="Genomic_DNA"/>
</dbReference>